<dbReference type="SUPFAM" id="SSF75304">
    <property type="entry name" value="Amidase signature (AS) enzymes"/>
    <property type="match status" value="1"/>
</dbReference>
<evidence type="ECO:0000259" key="5">
    <source>
        <dbReference type="Pfam" id="PF01425"/>
    </source>
</evidence>
<evidence type="ECO:0000256" key="3">
    <source>
        <dbReference type="PIRSR" id="PIRSR001221-1"/>
    </source>
</evidence>
<name>A0A9P7BFE8_9ASCO</name>
<reference evidence="6" key="1">
    <citation type="submission" date="2020-11" db="EMBL/GenBank/DDBJ databases">
        <title>Kefir isolates.</title>
        <authorList>
            <person name="Marcisauskas S."/>
            <person name="Kim Y."/>
            <person name="Blasche S."/>
        </authorList>
    </citation>
    <scope>NUCLEOTIDE SEQUENCE</scope>
    <source>
        <strain evidence="6">Olga-1</strain>
    </source>
</reference>
<dbReference type="AlphaFoldDB" id="A0A9P7BFE8"/>
<keyword evidence="2" id="KW-0378">Hydrolase</keyword>
<feature type="binding site" evidence="4">
    <location>
        <begin position="236"/>
        <end position="239"/>
    </location>
    <ligand>
        <name>substrate</name>
    </ligand>
</feature>
<sequence length="546" mass="60861">MTESPINWKKLAEEKKKSVDDTIPKEWLLPTELLSKYDETTPVSVLDIPSKFLNESELNITENYNVKELLEQLKIGNLLSIDVIKAFSHRAAIATQLTNCCTELMFESAFERAKFLDDYLIKNGKTIGPLHGLPISLKDSFHIPGFDSTIGYISLINNKDKIFEMSSYAKLLFDLGAIFYVKTNIPQTLMTGDSENNIFGRTLNPNNLTWTAGGSSGGEGALIKMRGSLIGIGTDVAGSIRIPSLCNGVYGFRPTSCRLPTSNQEEPSREVFVDILAVAGPLSIDFETLKLITKETINQKPWNYDPGCLRINYQNSNINKDSTKLKIGILIEDPELPVHPPIKRIINEASKLLINSGHSIEFIKNFPSIDKSWGVAWELFKLDSNSTSFAKLFETNERIIESLKLPGLDAYGQNGPKNIDELIKLKLKVKKLTNDWLKIFENFDVIISPGSPSTAPPHDDYGIAPYTCIWNVVDFPAVIIPFGKANSNIDIDDDSVIYPKKLNNIYAHYNALKYDGGLGAIQVVAPHLEDEKLLDCCEIIDKVLNL</sequence>
<dbReference type="OrthoDB" id="6428749at2759"/>
<dbReference type="PANTHER" id="PTHR46072">
    <property type="entry name" value="AMIDASE-RELATED-RELATED"/>
    <property type="match status" value="1"/>
</dbReference>
<comment type="caution">
    <text evidence="6">The sequence shown here is derived from an EMBL/GenBank/DDBJ whole genome shotgun (WGS) entry which is preliminary data.</text>
</comment>
<keyword evidence="7" id="KW-1185">Reference proteome</keyword>
<accession>A0A9P7BFE8</accession>
<gene>
    <name evidence="6" type="ORF">C6P40_002626</name>
</gene>
<protein>
    <recommendedName>
        <fullName evidence="5">Amidase domain-containing protein</fullName>
    </recommendedName>
</protein>
<dbReference type="PIRSF" id="PIRSF001221">
    <property type="entry name" value="Amidase_fungi"/>
    <property type="match status" value="1"/>
</dbReference>
<comment type="similarity">
    <text evidence="1">Belongs to the amidase family.</text>
</comment>
<dbReference type="InterPro" id="IPR023631">
    <property type="entry name" value="Amidase_dom"/>
</dbReference>
<proteinExistence type="inferred from homology"/>
<feature type="binding site" evidence="4">
    <location>
        <position position="215"/>
    </location>
    <ligand>
        <name>substrate</name>
    </ligand>
</feature>
<dbReference type="EMBL" id="PUHW01000292">
    <property type="protein sequence ID" value="KAG0687243.1"/>
    <property type="molecule type" value="Genomic_DNA"/>
</dbReference>
<evidence type="ECO:0000313" key="6">
    <source>
        <dbReference type="EMBL" id="KAG0687243.1"/>
    </source>
</evidence>
<feature type="active site" description="Charge relay system" evidence="3">
    <location>
        <position position="215"/>
    </location>
</feature>
<feature type="active site" description="Charge relay system" evidence="3">
    <location>
        <position position="138"/>
    </location>
</feature>
<evidence type="ECO:0000256" key="1">
    <source>
        <dbReference type="ARBA" id="ARBA00009199"/>
    </source>
</evidence>
<dbReference type="Pfam" id="PF01425">
    <property type="entry name" value="Amidase"/>
    <property type="match status" value="1"/>
</dbReference>
<dbReference type="Proteomes" id="UP000697127">
    <property type="component" value="Unassembled WGS sequence"/>
</dbReference>
<dbReference type="Gene3D" id="3.90.1300.10">
    <property type="entry name" value="Amidase signature (AS) domain"/>
    <property type="match status" value="1"/>
</dbReference>
<dbReference type="PANTHER" id="PTHR46072:SF3">
    <property type="entry name" value="AMIDASE"/>
    <property type="match status" value="1"/>
</dbReference>
<feature type="binding site" evidence="4">
    <location>
        <position position="189"/>
    </location>
    <ligand>
        <name>substrate</name>
    </ligand>
</feature>
<feature type="active site" description="Acyl-ester intermediate" evidence="3">
    <location>
        <position position="239"/>
    </location>
</feature>
<dbReference type="GO" id="GO:0016787">
    <property type="term" value="F:hydrolase activity"/>
    <property type="evidence" value="ECO:0007669"/>
    <property type="project" value="UniProtKB-KW"/>
</dbReference>
<dbReference type="InterPro" id="IPR036928">
    <property type="entry name" value="AS_sf"/>
</dbReference>
<organism evidence="6 7">
    <name type="scientific">Pichia californica</name>
    <dbReference type="NCBI Taxonomy" id="460514"/>
    <lineage>
        <taxon>Eukaryota</taxon>
        <taxon>Fungi</taxon>
        <taxon>Dikarya</taxon>
        <taxon>Ascomycota</taxon>
        <taxon>Saccharomycotina</taxon>
        <taxon>Pichiomycetes</taxon>
        <taxon>Pichiales</taxon>
        <taxon>Pichiaceae</taxon>
        <taxon>Pichia</taxon>
    </lineage>
</organism>
<evidence type="ECO:0000313" key="7">
    <source>
        <dbReference type="Proteomes" id="UP000697127"/>
    </source>
</evidence>
<evidence type="ECO:0000256" key="2">
    <source>
        <dbReference type="ARBA" id="ARBA00022801"/>
    </source>
</evidence>
<evidence type="ECO:0000256" key="4">
    <source>
        <dbReference type="PIRSR" id="PIRSR001221-2"/>
    </source>
</evidence>
<feature type="domain" description="Amidase" evidence="5">
    <location>
        <begin position="82"/>
        <end position="534"/>
    </location>
</feature>